<dbReference type="GO" id="GO:0008408">
    <property type="term" value="F:3'-5' exonuclease activity"/>
    <property type="evidence" value="ECO:0007669"/>
    <property type="project" value="InterPro"/>
</dbReference>
<dbReference type="OrthoDB" id="18193at2759"/>
<dbReference type="GO" id="GO:0003676">
    <property type="term" value="F:nucleic acid binding"/>
    <property type="evidence" value="ECO:0007669"/>
    <property type="project" value="InterPro"/>
</dbReference>
<dbReference type="GeneID" id="106744517"/>
<keyword evidence="1" id="KW-0540">Nuclease</keyword>
<dbReference type="Pfam" id="PF01927">
    <property type="entry name" value="Mut7-C"/>
    <property type="match status" value="2"/>
</dbReference>
<sequence length="940" mass="108874">MNQAKMNETENPDDFPDDEAAGNCWNIDTDLLYFSSIDSATKKWIETLEHMWLLWKKCEIISKTLIDYFETAPNPYLSTLKILTNIPNTNARHVKRESTELAIDVIDEFSYWLEDRKEAYKEYLVPDLKIAAFQLLSNQKPLIRKVSILYEFVEHKEIFSQLIQKTIQEKKYKEAAQCAAILQLQHCFKDPEILLLPLILQNKLAVMDEFLIGCPDVQITLIKYLDNLIAPGRSMQAILDRFIRKNNITDVKISTSHVRPMTKLIARLIKQHDLSPDLCPHLNTKRSEGAIQFLIHKRYVDGSLSADSWREMVREAVGNDATLQANLLSMLVNVNDVQEGLYWAKEFEIPKKQWPWHIIYAKEQDDENINDGASSSSERNRPLNEHSEKYHVLKLPRDRIKVIDNGRLFEEFLDHGLKGVGIVGIDSEWKPSFVSKQSELALIQIATNENVYILDVTTLGNELYDLWSELGLILFGNQDIIKLGFGIAHDMTIIRKSLPALSSIKTYGQGYLDLMDLWNKLSDDYKFIFPYKGDPKFTGKSLSKLVELCFGQKLDKSDQFSNWELRPLRESQIIYAALDAYCLVEIYNILAESSSDMDIPFQDICNEVYHMPQRLQKTNTNKPTYKKPMRPNLVAGNRSNENYAMNTGAVPKYDGMSKNGSMSKHGYSQNNPNKYDNRKSRPQSVQVCGEPIAAHTWRVVCDSMLGGLSSRLRMCGVDCVHILFDEGGNESATLAMTEQRYLLTRHRNYQRFEKYISLDKCYRVEEDTPEKQLYEVLSHFGVKVTRNDIFSRCQKCNNDEFVKIPKHIMDRLMQNFIKSMKRNHYRVVPFEQRNCQFDDTSRSNDDDASSDDIELETSNPISYLTNSEHRNWRLTTNLDSIDIMMCMTKHQTRIQIDKVPFKILKIMQVFYACEYCGKVYWDGSHLERTLNGVIKDLIVE</sequence>
<dbReference type="RefSeq" id="XP_014474860.1">
    <property type="nucleotide sequence ID" value="XM_014619374.1"/>
</dbReference>
<dbReference type="Gene3D" id="3.30.420.10">
    <property type="entry name" value="Ribonuclease H-like superfamily/Ribonuclease H"/>
    <property type="match status" value="1"/>
</dbReference>
<dbReference type="InterPro" id="IPR036397">
    <property type="entry name" value="RNaseH_sf"/>
</dbReference>
<dbReference type="InterPro" id="IPR002562">
    <property type="entry name" value="3'-5'_exonuclease_dom"/>
</dbReference>
<evidence type="ECO:0000259" key="5">
    <source>
        <dbReference type="Pfam" id="PF01612"/>
    </source>
</evidence>
<reference evidence="8" key="1">
    <citation type="submission" date="2025-08" db="UniProtKB">
        <authorList>
            <consortium name="RefSeq"/>
        </authorList>
    </citation>
    <scope>IDENTIFICATION</scope>
</reference>
<keyword evidence="3 8" id="KW-0269">Exonuclease</keyword>
<dbReference type="InterPro" id="IPR002782">
    <property type="entry name" value="Mut7-C_RNAse_dom"/>
</dbReference>
<feature type="domain" description="3'-5' exonuclease" evidence="5">
    <location>
        <begin position="409"/>
        <end position="591"/>
    </location>
</feature>
<evidence type="ECO:0000313" key="8">
    <source>
        <dbReference type="RefSeq" id="XP_014474860.1"/>
    </source>
</evidence>
<dbReference type="Proteomes" id="UP000515204">
    <property type="component" value="Unplaced"/>
</dbReference>
<dbReference type="CDD" id="cd06146">
    <property type="entry name" value="mut-7_like_exo"/>
    <property type="match status" value="1"/>
</dbReference>
<feature type="domain" description="Mut7-C RNAse" evidence="6">
    <location>
        <begin position="698"/>
        <end position="815"/>
    </location>
</feature>
<dbReference type="GO" id="GO:0006139">
    <property type="term" value="P:nucleobase-containing compound metabolic process"/>
    <property type="evidence" value="ECO:0007669"/>
    <property type="project" value="InterPro"/>
</dbReference>
<dbReference type="InterPro" id="IPR037432">
    <property type="entry name" value="Mut-7_DEDDy_dom"/>
</dbReference>
<feature type="domain" description="Mut7-C RNAse" evidence="6">
    <location>
        <begin position="896"/>
        <end position="929"/>
    </location>
</feature>
<feature type="compositionally biased region" description="Polar residues" evidence="4">
    <location>
        <begin position="658"/>
        <end position="674"/>
    </location>
</feature>
<evidence type="ECO:0000256" key="2">
    <source>
        <dbReference type="ARBA" id="ARBA00022801"/>
    </source>
</evidence>
<evidence type="ECO:0000256" key="3">
    <source>
        <dbReference type="ARBA" id="ARBA00022839"/>
    </source>
</evidence>
<accession>A0A6P3X9C3</accession>
<dbReference type="SUPFAM" id="SSF53098">
    <property type="entry name" value="Ribonuclease H-like"/>
    <property type="match status" value="1"/>
</dbReference>
<protein>
    <submittedName>
        <fullName evidence="8">Exonuclease mut-7 homolog isoform X5</fullName>
    </submittedName>
</protein>
<dbReference type="PANTHER" id="PTHR47765">
    <property type="entry name" value="3'-5' EXONUCLEASE DOMAIN-CONTAINING PROTEIN"/>
    <property type="match status" value="1"/>
</dbReference>
<gene>
    <name evidence="8" type="primary">LOC106744517</name>
</gene>
<dbReference type="InterPro" id="IPR052408">
    <property type="entry name" value="Exonuclease_MUT-7-like"/>
</dbReference>
<evidence type="ECO:0000256" key="1">
    <source>
        <dbReference type="ARBA" id="ARBA00022722"/>
    </source>
</evidence>
<organism evidence="7 8">
    <name type="scientific">Dinoponera quadriceps</name>
    <name type="common">South American ant</name>
    <dbReference type="NCBI Taxonomy" id="609295"/>
    <lineage>
        <taxon>Eukaryota</taxon>
        <taxon>Metazoa</taxon>
        <taxon>Ecdysozoa</taxon>
        <taxon>Arthropoda</taxon>
        <taxon>Hexapoda</taxon>
        <taxon>Insecta</taxon>
        <taxon>Pterygota</taxon>
        <taxon>Neoptera</taxon>
        <taxon>Endopterygota</taxon>
        <taxon>Hymenoptera</taxon>
        <taxon>Apocrita</taxon>
        <taxon>Aculeata</taxon>
        <taxon>Formicoidea</taxon>
        <taxon>Formicidae</taxon>
        <taxon>Ponerinae</taxon>
        <taxon>Ponerini</taxon>
        <taxon>Dinoponera</taxon>
    </lineage>
</organism>
<dbReference type="CTD" id="35385"/>
<feature type="region of interest" description="Disordered" evidence="4">
    <location>
        <begin position="618"/>
        <end position="681"/>
    </location>
</feature>
<dbReference type="InterPro" id="IPR012337">
    <property type="entry name" value="RNaseH-like_sf"/>
</dbReference>
<keyword evidence="2" id="KW-0378">Hydrolase</keyword>
<evidence type="ECO:0000259" key="6">
    <source>
        <dbReference type="Pfam" id="PF01927"/>
    </source>
</evidence>
<dbReference type="Pfam" id="PF01612">
    <property type="entry name" value="DNA_pol_A_exo1"/>
    <property type="match status" value="1"/>
</dbReference>
<name>A0A6P3X9C3_DINQU</name>
<proteinExistence type="predicted"/>
<keyword evidence="7" id="KW-1185">Reference proteome</keyword>
<dbReference type="PANTHER" id="PTHR47765:SF2">
    <property type="entry name" value="EXONUCLEASE MUT-7 HOMOLOG"/>
    <property type="match status" value="1"/>
</dbReference>
<evidence type="ECO:0000313" key="7">
    <source>
        <dbReference type="Proteomes" id="UP000515204"/>
    </source>
</evidence>
<evidence type="ECO:0000256" key="4">
    <source>
        <dbReference type="SAM" id="MobiDB-lite"/>
    </source>
</evidence>
<dbReference type="AlphaFoldDB" id="A0A6P3X9C3"/>